<dbReference type="PANTHER" id="PTHR38166:SF1">
    <property type="entry name" value="C2H2-TYPE DOMAIN-CONTAINING PROTEIN"/>
    <property type="match status" value="1"/>
</dbReference>
<reference evidence="2 3" key="2">
    <citation type="submission" date="2021-10" db="EMBL/GenBank/DDBJ databases">
        <authorList>
            <person name="Piombo E."/>
        </authorList>
    </citation>
    <scope>NUCLEOTIDE SEQUENCE [LARGE SCALE GENOMIC DNA]</scope>
</reference>
<comment type="caution">
    <text evidence="2">The sequence shown here is derived from an EMBL/GenBank/DDBJ whole genome shotgun (WGS) entry which is preliminary data.</text>
</comment>
<gene>
    <name evidence="2" type="ORF">CSOL1703_00007599</name>
</gene>
<feature type="region of interest" description="Disordered" evidence="1">
    <location>
        <begin position="1"/>
        <end position="120"/>
    </location>
</feature>
<evidence type="ECO:0000313" key="3">
    <source>
        <dbReference type="Proteomes" id="UP000775872"/>
    </source>
</evidence>
<dbReference type="OrthoDB" id="5241264at2759"/>
<dbReference type="Proteomes" id="UP000775872">
    <property type="component" value="Unassembled WGS sequence"/>
</dbReference>
<keyword evidence="3" id="KW-1185">Reference proteome</keyword>
<evidence type="ECO:0000256" key="1">
    <source>
        <dbReference type="SAM" id="MobiDB-lite"/>
    </source>
</evidence>
<sequence length="391" mass="44484">MATLFKRLPVAPDPALQEPAGESELDSLYHRLSRPGLGTDGTMPSRGTPPACGEIPNDAHSPDTRHLGNSAIGDAAATVKRSRSPSPSSDDNHDYAFDGLHGTRKSTSPPTPECDGSPSTIGIFEFGGNYERAPTFNSTLPDLCYGRKFYEPPPDDRLPPKRRRRTSPRPAMIENKDCGENALIIPRNDGYFHFACPFYIPNPEKYKSCLLRDDLQSIDDLTKHLVQNHKTSPYYPICRREFESPEARDQHVLTRSRTVQNSIDANNINERQRFWLHKRDAVQLGERGRWSRILNTIFPETLPLKPSYLYEIKDRAMAMITGYWENADVIMSNEQLNDLPRLYSFILQIPGAFYGLVWGDFYNERKKIRIQDIVLGEDTVNRHCNCKRKST</sequence>
<accession>A0A9N9ZM72</accession>
<dbReference type="PANTHER" id="PTHR38166">
    <property type="entry name" value="C2H2-TYPE DOMAIN-CONTAINING PROTEIN-RELATED"/>
    <property type="match status" value="1"/>
</dbReference>
<proteinExistence type="predicted"/>
<dbReference type="EMBL" id="CABFOC020000074">
    <property type="protein sequence ID" value="CAH0057808.1"/>
    <property type="molecule type" value="Genomic_DNA"/>
</dbReference>
<organism evidence="2 3">
    <name type="scientific">Clonostachys solani</name>
    <dbReference type="NCBI Taxonomy" id="160281"/>
    <lineage>
        <taxon>Eukaryota</taxon>
        <taxon>Fungi</taxon>
        <taxon>Dikarya</taxon>
        <taxon>Ascomycota</taxon>
        <taxon>Pezizomycotina</taxon>
        <taxon>Sordariomycetes</taxon>
        <taxon>Hypocreomycetidae</taxon>
        <taxon>Hypocreales</taxon>
        <taxon>Bionectriaceae</taxon>
        <taxon>Clonostachys</taxon>
    </lineage>
</organism>
<feature type="region of interest" description="Disordered" evidence="1">
    <location>
        <begin position="151"/>
        <end position="173"/>
    </location>
</feature>
<evidence type="ECO:0000313" key="2">
    <source>
        <dbReference type="EMBL" id="CAH0057808.1"/>
    </source>
</evidence>
<dbReference type="AlphaFoldDB" id="A0A9N9ZM72"/>
<reference evidence="3" key="1">
    <citation type="submission" date="2019-06" db="EMBL/GenBank/DDBJ databases">
        <authorList>
            <person name="Broberg M."/>
        </authorList>
    </citation>
    <scope>NUCLEOTIDE SEQUENCE [LARGE SCALE GENOMIC DNA]</scope>
</reference>
<name>A0A9N9ZM72_9HYPO</name>
<protein>
    <submittedName>
        <fullName evidence="2">Uncharacterized protein</fullName>
    </submittedName>
</protein>